<keyword evidence="2" id="KW-0812">Transmembrane</keyword>
<dbReference type="GO" id="GO:0005576">
    <property type="term" value="C:extracellular region"/>
    <property type="evidence" value="ECO:0007669"/>
    <property type="project" value="TreeGrafter"/>
</dbReference>
<dbReference type="EMBL" id="AP023343">
    <property type="protein sequence ID" value="BCI85662.1"/>
    <property type="molecule type" value="Genomic_DNA"/>
</dbReference>
<dbReference type="InterPro" id="IPR003399">
    <property type="entry name" value="Mce/MlaD"/>
</dbReference>
<dbReference type="InterPro" id="IPR024516">
    <property type="entry name" value="Mce_C"/>
</dbReference>
<dbReference type="Pfam" id="PF02470">
    <property type="entry name" value="MlaD"/>
    <property type="match status" value="1"/>
</dbReference>
<gene>
    <name evidence="5" type="ORF">NIIDMKKI_08680</name>
</gene>
<evidence type="ECO:0000256" key="1">
    <source>
        <dbReference type="SAM" id="MobiDB-lite"/>
    </source>
</evidence>
<keyword evidence="2" id="KW-0472">Membrane</keyword>
<dbReference type="PANTHER" id="PTHR33371:SF16">
    <property type="entry name" value="MCE-FAMILY PROTEIN MCE3F"/>
    <property type="match status" value="1"/>
</dbReference>
<proteinExistence type="predicted"/>
<evidence type="ECO:0000259" key="4">
    <source>
        <dbReference type="Pfam" id="PF11887"/>
    </source>
</evidence>
<evidence type="ECO:0000259" key="3">
    <source>
        <dbReference type="Pfam" id="PF02470"/>
    </source>
</evidence>
<keyword evidence="2" id="KW-1133">Transmembrane helix</keyword>
<dbReference type="NCBIfam" id="TIGR00996">
    <property type="entry name" value="Mtu_fam_mce"/>
    <property type="match status" value="1"/>
</dbReference>
<dbReference type="InterPro" id="IPR005693">
    <property type="entry name" value="Mce"/>
</dbReference>
<feature type="region of interest" description="Disordered" evidence="1">
    <location>
        <begin position="437"/>
        <end position="459"/>
    </location>
</feature>
<dbReference type="Proteomes" id="UP000516380">
    <property type="component" value="Chromosome"/>
</dbReference>
<feature type="region of interest" description="Disordered" evidence="1">
    <location>
        <begin position="504"/>
        <end position="530"/>
    </location>
</feature>
<evidence type="ECO:0000313" key="5">
    <source>
        <dbReference type="EMBL" id="BCI85662.1"/>
    </source>
</evidence>
<reference evidence="5 6" key="1">
    <citation type="submission" date="2020-07" db="EMBL/GenBank/DDBJ databases">
        <title>Mycobacterium kansasii (former subtype) with zoonotic potential isolated from diseased indoor pet cat, Japan.</title>
        <authorList>
            <person name="Fukano H."/>
            <person name="Terazono T."/>
            <person name="Hoshino Y."/>
        </authorList>
    </citation>
    <scope>NUCLEOTIDE SEQUENCE [LARGE SCALE GENOMIC DNA]</scope>
    <source>
        <strain evidence="5 6">Kuro-I</strain>
    </source>
</reference>
<dbReference type="Pfam" id="PF11887">
    <property type="entry name" value="Mce4_CUP1"/>
    <property type="match status" value="1"/>
</dbReference>
<feature type="transmembrane region" description="Helical" evidence="2">
    <location>
        <begin position="6"/>
        <end position="29"/>
    </location>
</feature>
<protein>
    <submittedName>
        <fullName evidence="5">Mammalian cell entry protein</fullName>
    </submittedName>
</protein>
<accession>A0A7G1I7F6</accession>
<feature type="domain" description="Mammalian cell entry C-terminal" evidence="4">
    <location>
        <begin position="128"/>
        <end position="314"/>
    </location>
</feature>
<keyword evidence="6" id="KW-1185">Reference proteome</keyword>
<evidence type="ECO:0000256" key="2">
    <source>
        <dbReference type="SAM" id="Phobius"/>
    </source>
</evidence>
<evidence type="ECO:0000313" key="6">
    <source>
        <dbReference type="Proteomes" id="UP000516380"/>
    </source>
</evidence>
<name>A0A7G1I7F6_MYCKA</name>
<dbReference type="AlphaFoldDB" id="A0A7G1I7F6"/>
<organism evidence="5 6">
    <name type="scientific">Mycobacterium kansasii</name>
    <dbReference type="NCBI Taxonomy" id="1768"/>
    <lineage>
        <taxon>Bacteria</taxon>
        <taxon>Bacillati</taxon>
        <taxon>Actinomycetota</taxon>
        <taxon>Actinomycetes</taxon>
        <taxon>Mycobacteriales</taxon>
        <taxon>Mycobacteriaceae</taxon>
        <taxon>Mycobacterium</taxon>
    </lineage>
</organism>
<sequence length="566" mass="61672">MLTRFVRIQLAIFTIVGIVGVVVMVLMYIQAPTLLGIGRITVTLEVPAAGGLYRFSNVTYRGVQVGKVTAVGLTSHCSDPKRSPCTNATLSLGSSPKIPADLQADVRSISAVGEQYVDLRPRTNSPPYLHNGSVIPMSQASVPQPIGPVLDQTSALIDSIPKDKLVALLDEAFKGFNGAGYDFGSLFDSAAKVSGDLNGVADRARTLTEDTGPVLDSQAQTTDAIRLWARSLAGVTGQLVTNDPQVRTLLEQGPGAFDEASRLLEQIKPTLPVLLANLTTVGQIAVTYHASLEQVLVLLPPFVAAIQSFVGTKNPTGYAQGDFAALVDDPPGCTVGFLPPSQWRSPADTTTIDTPDGLYCKLPQDSPISVRGARNYPCIEHPGKRAPTVEICDSDQPFEPLAMRQHVFGTYPLDPNLLAQGIPPDDRVNFYRDRIFGPVEGTPLPPGSPGPRERRRDRRVRRCRWGNRRSRRDRRYRHRPTCNRRCRWTLRPSRRWMFRTAPPAPVGGPQAAPSAFGRNGSRVNPGLSVAQYDPRTGRYVGPDGQLYRQSDLVKAPKTWEDMLLAA</sequence>
<dbReference type="InterPro" id="IPR052336">
    <property type="entry name" value="MlaD_Phospholipid_Transporter"/>
</dbReference>
<feature type="domain" description="Mce/MlaD" evidence="3">
    <location>
        <begin position="40"/>
        <end position="121"/>
    </location>
</feature>
<dbReference type="PANTHER" id="PTHR33371">
    <property type="entry name" value="INTERMEMBRANE PHOSPHOLIPID TRANSPORT SYSTEM BINDING PROTEIN MLAD-RELATED"/>
    <property type="match status" value="1"/>
</dbReference>